<feature type="domain" description="Dinitrogenase iron-molybdenum cofactor biosynthesis" evidence="1">
    <location>
        <begin position="2"/>
        <end position="45"/>
    </location>
</feature>
<dbReference type="Gene3D" id="3.30.420.130">
    <property type="entry name" value="Dinitrogenase iron-molybdenum cofactor biosynthesis domain"/>
    <property type="match status" value="1"/>
</dbReference>
<dbReference type="Pfam" id="PF02579">
    <property type="entry name" value="Nitro_FeMo-Co"/>
    <property type="match status" value="1"/>
</dbReference>
<evidence type="ECO:0000313" key="2">
    <source>
        <dbReference type="EMBL" id="KOH43743.1"/>
    </source>
</evidence>
<dbReference type="AlphaFoldDB" id="A0A0L8V5X3"/>
<keyword evidence="3" id="KW-1185">Reference proteome</keyword>
<dbReference type="SUPFAM" id="SSF53146">
    <property type="entry name" value="Nitrogenase accessory factor-like"/>
    <property type="match status" value="1"/>
</dbReference>
<dbReference type="EMBL" id="LGIA01000179">
    <property type="protein sequence ID" value="KOH43743.1"/>
    <property type="molecule type" value="Genomic_DNA"/>
</dbReference>
<organism evidence="2 3">
    <name type="scientific">Sunxiuqinia dokdonensis</name>
    <dbReference type="NCBI Taxonomy" id="1409788"/>
    <lineage>
        <taxon>Bacteria</taxon>
        <taxon>Pseudomonadati</taxon>
        <taxon>Bacteroidota</taxon>
        <taxon>Bacteroidia</taxon>
        <taxon>Marinilabiliales</taxon>
        <taxon>Prolixibacteraceae</taxon>
        <taxon>Sunxiuqinia</taxon>
    </lineage>
</organism>
<proteinExistence type="predicted"/>
<dbReference type="InterPro" id="IPR003731">
    <property type="entry name" value="Di-Nase_FeMo-co_biosynth"/>
</dbReference>
<protein>
    <recommendedName>
        <fullName evidence="1">Dinitrogenase iron-molybdenum cofactor biosynthesis domain-containing protein</fullName>
    </recommendedName>
</protein>
<comment type="caution">
    <text evidence="2">The sequence shown here is derived from an EMBL/GenBank/DDBJ whole genome shotgun (WGS) entry which is preliminary data.</text>
</comment>
<name>A0A0L8V5X3_9BACT</name>
<dbReference type="Proteomes" id="UP000036958">
    <property type="component" value="Unassembled WGS sequence"/>
</dbReference>
<evidence type="ECO:0000259" key="1">
    <source>
        <dbReference type="Pfam" id="PF02579"/>
    </source>
</evidence>
<evidence type="ECO:0000313" key="3">
    <source>
        <dbReference type="Proteomes" id="UP000036958"/>
    </source>
</evidence>
<dbReference type="InterPro" id="IPR036105">
    <property type="entry name" value="DiNase_FeMo-co_biosyn_sf"/>
</dbReference>
<sequence>MAAEGVSILLAGGIGQGAINKLKSANIEVLAGFSGAIEEVVERWKNKDYQLDISVCKDYYSCSH</sequence>
<reference evidence="3" key="1">
    <citation type="submission" date="2015-07" db="EMBL/GenBank/DDBJ databases">
        <title>Genome sequencing of Sunxiuqinia dokdonensis strain SK.</title>
        <authorList>
            <person name="Ahn S."/>
            <person name="Kim B.-C."/>
        </authorList>
    </citation>
    <scope>NUCLEOTIDE SEQUENCE [LARGE SCALE GENOMIC DNA]</scope>
    <source>
        <strain evidence="3">SK</strain>
    </source>
</reference>
<accession>A0A0L8V5X3</accession>
<gene>
    <name evidence="2" type="ORF">NC99_34380</name>
</gene>